<dbReference type="AlphaFoldDB" id="A0A7Y0BL44"/>
<dbReference type="InterPro" id="IPR014966">
    <property type="entry name" value="FRG-dom"/>
</dbReference>
<evidence type="ECO:0000313" key="3">
    <source>
        <dbReference type="Proteomes" id="UP000583556"/>
    </source>
</evidence>
<dbReference type="SMART" id="SM00901">
    <property type="entry name" value="FRG"/>
    <property type="match status" value="1"/>
</dbReference>
<organism evidence="2 3">
    <name type="scientific">Novosphingobium olei</name>
    <dbReference type="NCBI Taxonomy" id="2728851"/>
    <lineage>
        <taxon>Bacteria</taxon>
        <taxon>Pseudomonadati</taxon>
        <taxon>Pseudomonadota</taxon>
        <taxon>Alphaproteobacteria</taxon>
        <taxon>Sphingomonadales</taxon>
        <taxon>Sphingomonadaceae</taxon>
        <taxon>Novosphingobium</taxon>
    </lineage>
</organism>
<feature type="domain" description="FRG" evidence="1">
    <location>
        <begin position="26"/>
        <end position="130"/>
    </location>
</feature>
<dbReference type="Proteomes" id="UP000583556">
    <property type="component" value="Unassembled WGS sequence"/>
</dbReference>
<keyword evidence="3" id="KW-1185">Reference proteome</keyword>
<dbReference type="Pfam" id="PF08867">
    <property type="entry name" value="FRG"/>
    <property type="match status" value="1"/>
</dbReference>
<sequence>MPATVIEWDGRDGAAGLLKLILSDDLRSTFSIFRGQGSASWPLIPSLYRHNSAQDPFPESHFEIGEKQLIDAFFARAATQLGQLKRSTLNDLVIAQHFGVPTRLLDWTCDPLIAMYFAVEDEQEVDAALFVLDADIGPFLVSSIPQTYKGPVLRINPPALDSRVSAQKSVFTIQEFGSGPIFTPLDQRDFEAYPSGFEPRLHKIVIPKAAKGQVLLDLMFMGTDASTVYPGLEGIGRRLAALTRAVGYGNDIF</sequence>
<accession>A0A7Y0BL44</accession>
<evidence type="ECO:0000313" key="2">
    <source>
        <dbReference type="EMBL" id="NML92374.1"/>
    </source>
</evidence>
<name>A0A7Y0BL44_9SPHN</name>
<reference evidence="2 3" key="1">
    <citation type="submission" date="2020-04" db="EMBL/GenBank/DDBJ databases">
        <title>Novosphingobium sp. TW-4 isolated from soil.</title>
        <authorList>
            <person name="Dahal R.H."/>
            <person name="Chaudhary D.K."/>
        </authorList>
    </citation>
    <scope>NUCLEOTIDE SEQUENCE [LARGE SCALE GENOMIC DNA]</scope>
    <source>
        <strain evidence="2 3">TW-4</strain>
    </source>
</reference>
<protein>
    <submittedName>
        <fullName evidence="2">FRG domain-containing protein</fullName>
    </submittedName>
</protein>
<comment type="caution">
    <text evidence="2">The sequence shown here is derived from an EMBL/GenBank/DDBJ whole genome shotgun (WGS) entry which is preliminary data.</text>
</comment>
<proteinExistence type="predicted"/>
<dbReference type="EMBL" id="JABBGM010000001">
    <property type="protein sequence ID" value="NML92374.1"/>
    <property type="molecule type" value="Genomic_DNA"/>
</dbReference>
<gene>
    <name evidence="2" type="ORF">HHL27_01660</name>
</gene>
<evidence type="ECO:0000259" key="1">
    <source>
        <dbReference type="SMART" id="SM00901"/>
    </source>
</evidence>
<dbReference type="RefSeq" id="WP_169491624.1">
    <property type="nucleotide sequence ID" value="NZ_JABBGM010000001.1"/>
</dbReference>